<sequence>MTLTMLQFLKDYISELDEQIENSASPQSAATTAKRKLREDMQAKLALCIGAIKTEPELSRDQSANLKSAETAMADLNYSGRDFDETSRFCARIDQLYDLYIRNDSDLEEKFCSKVKLRFKPSTYSRLKSTTDKTETWTKLKAWLNKTYDSGLSSLQLIQRATETNFDPNLGWKRYAQEIDDRMEPAQHAVLSQIRKSKLLKNPTSKLEDECNKPEPEDIFSFFSASIIADISQWRFSIFRFFETEQ</sequence>
<reference evidence="1 2" key="1">
    <citation type="journal article" date="2010" name="Science">
        <title>Plasticity of animal genome architecture unmasked by rapid evolution of a pelagic tunicate.</title>
        <authorList>
            <person name="Denoeud F."/>
            <person name="Henriet S."/>
            <person name="Mungpakdee S."/>
            <person name="Aury J.M."/>
            <person name="Da Silva C."/>
            <person name="Brinkmann H."/>
            <person name="Mikhaleva J."/>
            <person name="Olsen L.C."/>
            <person name="Jubin C."/>
            <person name="Canestro C."/>
            <person name="Bouquet J.M."/>
            <person name="Danks G."/>
            <person name="Poulain J."/>
            <person name="Campsteijn C."/>
            <person name="Adamski M."/>
            <person name="Cross I."/>
            <person name="Yadetie F."/>
            <person name="Muffato M."/>
            <person name="Louis A."/>
            <person name="Butcher S."/>
            <person name="Tsagkogeorga G."/>
            <person name="Konrad A."/>
            <person name="Singh S."/>
            <person name="Jensen M.F."/>
            <person name="Cong E.H."/>
            <person name="Eikeseth-Otteraa H."/>
            <person name="Noel B."/>
            <person name="Anthouard V."/>
            <person name="Porcel B.M."/>
            <person name="Kachouri-Lafond R."/>
            <person name="Nishino A."/>
            <person name="Ugolini M."/>
            <person name="Chourrout P."/>
            <person name="Nishida H."/>
            <person name="Aasland R."/>
            <person name="Huzurbazar S."/>
            <person name="Westhof E."/>
            <person name="Delsuc F."/>
            <person name="Lehrach H."/>
            <person name="Reinhardt R."/>
            <person name="Weissenbach J."/>
            <person name="Roy S.W."/>
            <person name="Artiguenave F."/>
            <person name="Postlethwait J.H."/>
            <person name="Manak J.R."/>
            <person name="Thompson E.M."/>
            <person name="Jaillon O."/>
            <person name="Du Pasquier L."/>
            <person name="Boudinot P."/>
            <person name="Liberles D.A."/>
            <person name="Volff J.N."/>
            <person name="Philippe H."/>
            <person name="Lenhard B."/>
            <person name="Roest Crollius H."/>
            <person name="Wincker P."/>
            <person name="Chourrout D."/>
        </authorList>
    </citation>
    <scope>NUCLEOTIDE SEQUENCE [LARGE SCALE GENOMIC DNA]</scope>
</reference>
<organism evidence="1 2">
    <name type="scientific">Oikopleura dioica</name>
    <name type="common">Tunicate</name>
    <dbReference type="NCBI Taxonomy" id="34765"/>
    <lineage>
        <taxon>Eukaryota</taxon>
        <taxon>Metazoa</taxon>
        <taxon>Chordata</taxon>
        <taxon>Tunicata</taxon>
        <taxon>Appendicularia</taxon>
        <taxon>Copelata</taxon>
        <taxon>Oikopleuridae</taxon>
        <taxon>Oikopleura</taxon>
    </lineage>
</organism>
<evidence type="ECO:0000313" key="2">
    <source>
        <dbReference type="Proteomes" id="UP000001307"/>
    </source>
</evidence>
<accession>E4WUA3</accession>
<dbReference type="AlphaFoldDB" id="E4WUA3"/>
<dbReference type="InParanoid" id="E4WUA3"/>
<name>E4WUA3_OIKDI</name>
<evidence type="ECO:0000313" key="1">
    <source>
        <dbReference type="EMBL" id="CBY07233.1"/>
    </source>
</evidence>
<proteinExistence type="predicted"/>
<dbReference type="Proteomes" id="UP000001307">
    <property type="component" value="Unassembled WGS sequence"/>
</dbReference>
<protein>
    <submittedName>
        <fullName evidence="1">Uncharacterized protein</fullName>
    </submittedName>
</protein>
<dbReference type="EMBL" id="FN653016">
    <property type="protein sequence ID" value="CBY07233.1"/>
    <property type="molecule type" value="Genomic_DNA"/>
</dbReference>
<keyword evidence="2" id="KW-1185">Reference proteome</keyword>
<gene>
    <name evidence="1" type="ORF">GSOID_T00006322001</name>
</gene>